<evidence type="ECO:0000256" key="1">
    <source>
        <dbReference type="SAM" id="SignalP"/>
    </source>
</evidence>
<evidence type="ECO:0000313" key="3">
    <source>
        <dbReference type="Proteomes" id="UP000246964"/>
    </source>
</evidence>
<dbReference type="EMBL" id="QGTT01000015">
    <property type="protein sequence ID" value="PWW10342.1"/>
    <property type="molecule type" value="Genomic_DNA"/>
</dbReference>
<dbReference type="InterPro" id="IPR011250">
    <property type="entry name" value="OMP/PagP_B-barrel"/>
</dbReference>
<gene>
    <name evidence="2" type="ORF">DET45_11519</name>
</gene>
<name>A0A317Q5E9_9GAMM</name>
<feature type="signal peptide" evidence="1">
    <location>
        <begin position="1"/>
        <end position="27"/>
    </location>
</feature>
<dbReference type="AlphaFoldDB" id="A0A317Q5E9"/>
<comment type="caution">
    <text evidence="2">The sequence shown here is derived from an EMBL/GenBank/DDBJ whole genome shotgun (WGS) entry which is preliminary data.</text>
</comment>
<protein>
    <recommendedName>
        <fullName evidence="4">Outer membrane protein beta-barrel domain-containing protein</fullName>
    </recommendedName>
</protein>
<sequence length="205" mass="22216">MHGLGRFLVVGTLALALQGLASGTAQARSYGYRPAPPPAPSFDFLNAGFASGKWGDDWANGAIVGASFMLTDAWFGYLNADRESLDDASMTTLNAGLGYAHSYRQNTVIYGGFGFIQGRIDWGDQADAIGAVTESGYELNVGVRHRVNQQLELDARFGHVDLGAGDQNLRLLGRYYVNQRWAVELGYTFVNSDSALAQVGFSYHF</sequence>
<organism evidence="2 3">
    <name type="scientific">Pseudidiomarina maritima</name>
    <dbReference type="NCBI Taxonomy" id="519453"/>
    <lineage>
        <taxon>Bacteria</taxon>
        <taxon>Pseudomonadati</taxon>
        <taxon>Pseudomonadota</taxon>
        <taxon>Gammaproteobacteria</taxon>
        <taxon>Alteromonadales</taxon>
        <taxon>Idiomarinaceae</taxon>
        <taxon>Pseudidiomarina</taxon>
    </lineage>
</organism>
<reference evidence="2 3" key="1">
    <citation type="submission" date="2018-05" db="EMBL/GenBank/DDBJ databases">
        <title>Freshwater and sediment microbial communities from various areas in North America, analyzing microbe dynamics in response to fracking.</title>
        <authorList>
            <person name="Lamendella R."/>
        </authorList>
    </citation>
    <scope>NUCLEOTIDE SEQUENCE [LARGE SCALE GENOMIC DNA]</scope>
    <source>
        <strain evidence="2 3">125B1</strain>
    </source>
</reference>
<keyword evidence="1" id="KW-0732">Signal</keyword>
<accession>A0A317Q5E9</accession>
<proteinExistence type="predicted"/>
<keyword evidence="3" id="KW-1185">Reference proteome</keyword>
<dbReference type="RefSeq" id="WP_181394944.1">
    <property type="nucleotide sequence ID" value="NZ_QGTT01000015.1"/>
</dbReference>
<evidence type="ECO:0000313" key="2">
    <source>
        <dbReference type="EMBL" id="PWW10342.1"/>
    </source>
</evidence>
<dbReference type="SUPFAM" id="SSF56925">
    <property type="entry name" value="OMPA-like"/>
    <property type="match status" value="1"/>
</dbReference>
<evidence type="ECO:0008006" key="4">
    <source>
        <dbReference type="Google" id="ProtNLM"/>
    </source>
</evidence>
<feature type="chain" id="PRO_5016408002" description="Outer membrane protein beta-barrel domain-containing protein" evidence="1">
    <location>
        <begin position="28"/>
        <end position="205"/>
    </location>
</feature>
<dbReference type="Proteomes" id="UP000246964">
    <property type="component" value="Unassembled WGS sequence"/>
</dbReference>